<dbReference type="Proteomes" id="UP000078070">
    <property type="component" value="Chromosome"/>
</dbReference>
<reference evidence="2" key="1">
    <citation type="submission" date="2016-05" db="EMBL/GenBank/DDBJ databases">
        <authorList>
            <person name="Baek K."/>
            <person name="Yang S.-J."/>
        </authorList>
    </citation>
    <scope>NUCLEOTIDE SEQUENCE [LARGE SCALE GENOMIC DNA]</scope>
    <source>
        <strain evidence="2">ST58-10</strain>
    </source>
</reference>
<dbReference type="KEGG" id="mars:A8C75_01275"/>
<sequence>MKQVTATPAAGLALVFDLQLFGCVLFEQVQCDLTGSRQIFGRMALPGPGMILGKSDIEHPMQLVFDVPMACNTSSAAPGVRVVVA</sequence>
<reference evidence="1 2" key="2">
    <citation type="journal article" date="2018" name="Int. J. Syst. Evol. Microbiol.">
        <title>Marinobacterium aestuarii sp. nov., a benzene-degrading marine bacterium isolated from estuary sediment.</title>
        <authorList>
            <person name="Bae S.S."/>
            <person name="Jung J."/>
            <person name="Chung D."/>
            <person name="Baek K."/>
        </authorList>
    </citation>
    <scope>NUCLEOTIDE SEQUENCE [LARGE SCALE GENOMIC DNA]</scope>
    <source>
        <strain evidence="1 2">ST58-10</strain>
    </source>
</reference>
<name>A0A1A9EUK7_9GAMM</name>
<gene>
    <name evidence="1" type="ORF">A8C75_01275</name>
</gene>
<evidence type="ECO:0000313" key="1">
    <source>
        <dbReference type="EMBL" id="ANG61223.1"/>
    </source>
</evidence>
<dbReference type="AlphaFoldDB" id="A0A1A9EUK7"/>
<protein>
    <submittedName>
        <fullName evidence="1">Uncharacterized protein</fullName>
    </submittedName>
</protein>
<accession>A0A1A9EUK7</accession>
<dbReference type="STRING" id="1821621.A8C75_01275"/>
<keyword evidence="2" id="KW-1185">Reference proteome</keyword>
<evidence type="ECO:0000313" key="2">
    <source>
        <dbReference type="Proteomes" id="UP000078070"/>
    </source>
</evidence>
<organism evidence="1 2">
    <name type="scientific">Marinobacterium aestuarii</name>
    <dbReference type="NCBI Taxonomy" id="1821621"/>
    <lineage>
        <taxon>Bacteria</taxon>
        <taxon>Pseudomonadati</taxon>
        <taxon>Pseudomonadota</taxon>
        <taxon>Gammaproteobacteria</taxon>
        <taxon>Oceanospirillales</taxon>
        <taxon>Oceanospirillaceae</taxon>
        <taxon>Marinobacterium</taxon>
    </lineage>
</organism>
<proteinExistence type="predicted"/>
<dbReference type="EMBL" id="CP015839">
    <property type="protein sequence ID" value="ANG61223.1"/>
    <property type="molecule type" value="Genomic_DNA"/>
</dbReference>